<evidence type="ECO:0000256" key="10">
    <source>
        <dbReference type="ARBA" id="ARBA00023136"/>
    </source>
</evidence>
<dbReference type="GO" id="GO:0006696">
    <property type="term" value="P:ergosterol biosynthetic process"/>
    <property type="evidence" value="ECO:0007669"/>
    <property type="project" value="TreeGrafter"/>
</dbReference>
<gene>
    <name evidence="14" type="ORF">PG999_004357</name>
</gene>
<keyword evidence="15" id="KW-1185">Reference proteome</keyword>
<dbReference type="AlphaFoldDB" id="A0AAW0QZ04"/>
<name>A0AAW0QZ04_9PEZI</name>
<keyword evidence="9 13" id="KW-0443">Lipid metabolism</keyword>
<dbReference type="Gene3D" id="1.20.120.1630">
    <property type="match status" value="1"/>
</dbReference>
<feature type="transmembrane region" description="Helical" evidence="13">
    <location>
        <begin position="114"/>
        <end position="134"/>
    </location>
</feature>
<dbReference type="PROSITE" id="PS01017">
    <property type="entry name" value="STEROL_REDUCT_1"/>
    <property type="match status" value="1"/>
</dbReference>
<comment type="subcellular location">
    <subcellularLocation>
        <location evidence="1">Membrane</location>
        <topology evidence="1">Multi-pass membrane protein</topology>
    </subcellularLocation>
</comment>
<dbReference type="GO" id="GO:0050613">
    <property type="term" value="F:Delta14-sterol reductase activity"/>
    <property type="evidence" value="ECO:0007669"/>
    <property type="project" value="TreeGrafter"/>
</dbReference>
<evidence type="ECO:0000256" key="2">
    <source>
        <dbReference type="ARBA" id="ARBA00005402"/>
    </source>
</evidence>
<keyword evidence="5 13" id="KW-0752">Steroid biosynthesis</keyword>
<evidence type="ECO:0000256" key="1">
    <source>
        <dbReference type="ARBA" id="ARBA00004141"/>
    </source>
</evidence>
<keyword evidence="7 13" id="KW-0560">Oxidoreductase</keyword>
<accession>A0AAW0QZ04</accession>
<keyword evidence="12 13" id="KW-0753">Steroid metabolism</keyword>
<organism evidence="14 15">
    <name type="scientific">Apiospora kogelbergensis</name>
    <dbReference type="NCBI Taxonomy" id="1337665"/>
    <lineage>
        <taxon>Eukaryota</taxon>
        <taxon>Fungi</taxon>
        <taxon>Dikarya</taxon>
        <taxon>Ascomycota</taxon>
        <taxon>Pezizomycotina</taxon>
        <taxon>Sordariomycetes</taxon>
        <taxon>Xylariomycetidae</taxon>
        <taxon>Amphisphaeriales</taxon>
        <taxon>Apiosporaceae</taxon>
        <taxon>Apiospora</taxon>
    </lineage>
</organism>
<keyword evidence="8 13" id="KW-0756">Sterol biosynthesis</keyword>
<evidence type="ECO:0000256" key="3">
    <source>
        <dbReference type="ARBA" id="ARBA00022516"/>
    </source>
</evidence>
<evidence type="ECO:0000256" key="11">
    <source>
        <dbReference type="ARBA" id="ARBA00023166"/>
    </source>
</evidence>
<feature type="transmembrane region" description="Helical" evidence="13">
    <location>
        <begin position="384"/>
        <end position="409"/>
    </location>
</feature>
<feature type="transmembrane region" description="Helical" evidence="13">
    <location>
        <begin position="314"/>
        <end position="333"/>
    </location>
</feature>
<evidence type="ECO:0000256" key="12">
    <source>
        <dbReference type="ARBA" id="ARBA00023221"/>
    </source>
</evidence>
<keyword evidence="4 13" id="KW-0812">Transmembrane</keyword>
<feature type="transmembrane region" description="Helical" evidence="13">
    <location>
        <begin position="283"/>
        <end position="302"/>
    </location>
</feature>
<comment type="caution">
    <text evidence="14">The sequence shown here is derived from an EMBL/GenBank/DDBJ whole genome shotgun (WGS) entry which is preliminary data.</text>
</comment>
<dbReference type="Pfam" id="PF01222">
    <property type="entry name" value="ERG4_ERG24"/>
    <property type="match status" value="1"/>
</dbReference>
<evidence type="ECO:0000256" key="8">
    <source>
        <dbReference type="ARBA" id="ARBA00023011"/>
    </source>
</evidence>
<dbReference type="PROSITE" id="PS01018">
    <property type="entry name" value="STEROL_REDUCT_2"/>
    <property type="match status" value="1"/>
</dbReference>
<dbReference type="PANTHER" id="PTHR21257">
    <property type="entry name" value="DELTA(14)-STEROL REDUCTASE"/>
    <property type="match status" value="1"/>
</dbReference>
<dbReference type="EMBL" id="JAQQWP010000004">
    <property type="protein sequence ID" value="KAK8120237.1"/>
    <property type="molecule type" value="Genomic_DNA"/>
</dbReference>
<evidence type="ECO:0000256" key="5">
    <source>
        <dbReference type="ARBA" id="ARBA00022955"/>
    </source>
</evidence>
<dbReference type="InterPro" id="IPR001171">
    <property type="entry name" value="ERG24_DHCR-like"/>
</dbReference>
<evidence type="ECO:0000256" key="6">
    <source>
        <dbReference type="ARBA" id="ARBA00022989"/>
    </source>
</evidence>
<reference evidence="14 15" key="1">
    <citation type="submission" date="2023-01" db="EMBL/GenBank/DDBJ databases">
        <title>Analysis of 21 Apiospora genomes using comparative genomics revels a genus with tremendous synthesis potential of carbohydrate active enzymes and secondary metabolites.</title>
        <authorList>
            <person name="Sorensen T."/>
        </authorList>
    </citation>
    <scope>NUCLEOTIDE SEQUENCE [LARGE SCALE GENOMIC DNA]</scope>
    <source>
        <strain evidence="14 15">CBS 117206</strain>
    </source>
</reference>
<dbReference type="GO" id="GO:0005789">
    <property type="term" value="C:endoplasmic reticulum membrane"/>
    <property type="evidence" value="ECO:0007669"/>
    <property type="project" value="TreeGrafter"/>
</dbReference>
<keyword evidence="3 13" id="KW-0444">Lipid biosynthesis</keyword>
<keyword evidence="6 13" id="KW-1133">Transmembrane helix</keyword>
<dbReference type="Proteomes" id="UP001392437">
    <property type="component" value="Unassembled WGS sequence"/>
</dbReference>
<evidence type="ECO:0000256" key="7">
    <source>
        <dbReference type="ARBA" id="ARBA00023002"/>
    </source>
</evidence>
<sequence length="481" mass="53869">MAPSKTRYEFGGPLGAAAIMVGLPLLFNVLYLTCNDKTGCPAPILLTPRELTWEKLKSQIPLPQDGIRGFASWEVTGWLLTYYMFSMILFVALPAQTVTGTKLRESGRCLPYKFNSAFSSTLVQLVIAAVGTYIQGSKFVVWMFITDNYLQLLTASLILSFGISIWVYARSFGVKPGNRDLRELAVNGHTGNVIYDFFIGRELNPRVTLPVFGEIDVKTWLEMRPALTSWILLNLAFVAKQHRNYGRISNSILLTTAMQTYYALEGQYFEEGLLRMMDVTTDGLGFMLTFGNITLVPFLYSTQCRYLAVYPVDLSTPAVAAIGAVYALGLYIFRAANDQKLRFRMQPDHPSVRGLPYLQTKRGTKLLTGGWWGMSRHMNYLGDWIQAIPFSISTGLAGYLILPASLAGASPEAMVMADGRVVVQGAAKGWGMIFTYAYVFWFGILLIHREGRDTAACAEKYGDDWEKYKKIVRWKIIPGIY</sequence>
<evidence type="ECO:0000313" key="14">
    <source>
        <dbReference type="EMBL" id="KAK8120237.1"/>
    </source>
</evidence>
<dbReference type="PANTHER" id="PTHR21257:SF52">
    <property type="entry name" value="DELTA(14)-STEROL REDUCTASE TM7SF2"/>
    <property type="match status" value="1"/>
</dbReference>
<keyword evidence="10 13" id="KW-0472">Membrane</keyword>
<feature type="transmembrane region" description="Helical" evidence="13">
    <location>
        <begin position="149"/>
        <end position="169"/>
    </location>
</feature>
<comment type="similarity">
    <text evidence="2 13">Belongs to the ERG4/ERG24 family.</text>
</comment>
<protein>
    <recommendedName>
        <fullName evidence="13">Delta(14)-sterol reductase</fullName>
    </recommendedName>
    <alternativeName>
        <fullName evidence="13">C-14 sterol reductase</fullName>
    </alternativeName>
    <alternativeName>
        <fullName evidence="13">Sterol C14-reductase</fullName>
    </alternativeName>
</protein>
<feature type="transmembrane region" description="Helical" evidence="13">
    <location>
        <begin position="75"/>
        <end position="93"/>
    </location>
</feature>
<evidence type="ECO:0000313" key="15">
    <source>
        <dbReference type="Proteomes" id="UP001392437"/>
    </source>
</evidence>
<feature type="transmembrane region" description="Helical" evidence="13">
    <location>
        <begin position="429"/>
        <end position="447"/>
    </location>
</feature>
<proteinExistence type="inferred from homology"/>
<evidence type="ECO:0000256" key="13">
    <source>
        <dbReference type="RuleBase" id="RU369120"/>
    </source>
</evidence>
<evidence type="ECO:0000256" key="4">
    <source>
        <dbReference type="ARBA" id="ARBA00022692"/>
    </source>
</evidence>
<feature type="transmembrane region" description="Helical" evidence="13">
    <location>
        <begin position="12"/>
        <end position="31"/>
    </location>
</feature>
<keyword evidence="11 13" id="KW-1207">Sterol metabolism</keyword>
<dbReference type="InterPro" id="IPR018083">
    <property type="entry name" value="Sterol_reductase_CS"/>
</dbReference>
<evidence type="ECO:0000256" key="9">
    <source>
        <dbReference type="ARBA" id="ARBA00023098"/>
    </source>
</evidence>